<dbReference type="eggNOG" id="arCOG01900">
    <property type="taxonomic scope" value="Archaea"/>
</dbReference>
<feature type="domain" description="Xylose isomerase-like TIM barrel" evidence="1">
    <location>
        <begin position="20"/>
        <end position="259"/>
    </location>
</feature>
<dbReference type="InterPro" id="IPR036237">
    <property type="entry name" value="Xyl_isomerase-like_sf"/>
</dbReference>
<dbReference type="RefSeq" id="WP_012185498.1">
    <property type="nucleotide sequence ID" value="NC_009954.1"/>
</dbReference>
<evidence type="ECO:0000313" key="2">
    <source>
        <dbReference type="EMBL" id="ABW01278.1"/>
    </source>
</evidence>
<dbReference type="KEGG" id="cma:Cmaq_0433"/>
<accession>A8MBT5</accession>
<evidence type="ECO:0000259" key="1">
    <source>
        <dbReference type="Pfam" id="PF01261"/>
    </source>
</evidence>
<protein>
    <submittedName>
        <fullName evidence="2">Xylose isomerase domain protein TIM barrel</fullName>
    </submittedName>
</protein>
<dbReference type="InterPro" id="IPR013022">
    <property type="entry name" value="Xyl_isomerase-like_TIM-brl"/>
</dbReference>
<dbReference type="GO" id="GO:0016853">
    <property type="term" value="F:isomerase activity"/>
    <property type="evidence" value="ECO:0007669"/>
    <property type="project" value="UniProtKB-KW"/>
</dbReference>
<dbReference type="InterPro" id="IPR050312">
    <property type="entry name" value="IolE/XylAMocC-like"/>
</dbReference>
<dbReference type="SUPFAM" id="SSF51658">
    <property type="entry name" value="Xylose isomerase-like"/>
    <property type="match status" value="1"/>
</dbReference>
<dbReference type="OrthoDB" id="372143at2157"/>
<evidence type="ECO:0000313" key="3">
    <source>
        <dbReference type="Proteomes" id="UP000001137"/>
    </source>
</evidence>
<organism evidence="2 3">
    <name type="scientific">Caldivirga maquilingensis (strain ATCC 700844 / DSM 13496 / JCM 10307 / IC-167)</name>
    <dbReference type="NCBI Taxonomy" id="397948"/>
    <lineage>
        <taxon>Archaea</taxon>
        <taxon>Thermoproteota</taxon>
        <taxon>Thermoprotei</taxon>
        <taxon>Thermoproteales</taxon>
        <taxon>Thermoproteaceae</taxon>
        <taxon>Caldivirga</taxon>
    </lineage>
</organism>
<keyword evidence="3" id="KW-1185">Reference proteome</keyword>
<dbReference type="STRING" id="397948.Cmaq_0433"/>
<dbReference type="Pfam" id="PF01261">
    <property type="entry name" value="AP_endonuc_2"/>
    <property type="match status" value="1"/>
</dbReference>
<reference evidence="2 3" key="1">
    <citation type="submission" date="2007-10" db="EMBL/GenBank/DDBJ databases">
        <title>Complete sequence of Caldivirga maquilingensis IC-167.</title>
        <authorList>
            <consortium name="US DOE Joint Genome Institute"/>
            <person name="Copeland A."/>
            <person name="Lucas S."/>
            <person name="Lapidus A."/>
            <person name="Barry K."/>
            <person name="Glavina del Rio T."/>
            <person name="Dalin E."/>
            <person name="Tice H."/>
            <person name="Pitluck S."/>
            <person name="Saunders E."/>
            <person name="Brettin T."/>
            <person name="Bruce D."/>
            <person name="Detter J.C."/>
            <person name="Han C."/>
            <person name="Schmutz J."/>
            <person name="Larimer F."/>
            <person name="Land M."/>
            <person name="Hauser L."/>
            <person name="Kyrpides N."/>
            <person name="Ivanova N."/>
            <person name="Biddle J.F."/>
            <person name="Zhang Z."/>
            <person name="Fitz-Gibbon S.T."/>
            <person name="Lowe T.M."/>
            <person name="Saltikov C."/>
            <person name="House C.H."/>
            <person name="Richardson P."/>
        </authorList>
    </citation>
    <scope>NUCLEOTIDE SEQUENCE [LARGE SCALE GENOMIC DNA]</scope>
    <source>
        <strain evidence="3">ATCC 700844 / DSM 13496 / JCM 10307 / IC-167</strain>
    </source>
</reference>
<gene>
    <name evidence="2" type="ordered locus">Cmaq_0433</name>
</gene>
<sequence>MFKLGVISDEISQDLEHALRVVSELGATHVEIRDIWGRNASQLSDSEITEVSNLVKKYGLEISNLDSPAFKIYINDSESHRRHINILRRVIELSKKLDLKYTRVFTFWWQGELSNFMNQLIERFQPAVELAEKEGFHLVVENEYSCIVGTGREAKEFINRLGSRYVRVLWDPGNAFFARETPYPHGYDAVKGLIMHIHVKDAAVENGHYAWKPVGGGMIDYRGQFKALIDSGYSGVVSLETHYVPPSGSKEEGTRESFKGIVSILSELGVADKVLNLRK</sequence>
<dbReference type="HOGENOM" id="CLU_050006_2_1_2"/>
<dbReference type="Gene3D" id="3.20.20.150">
    <property type="entry name" value="Divalent-metal-dependent TIM barrel enzymes"/>
    <property type="match status" value="1"/>
</dbReference>
<keyword evidence="2" id="KW-0413">Isomerase</keyword>
<dbReference type="PANTHER" id="PTHR12110">
    <property type="entry name" value="HYDROXYPYRUVATE ISOMERASE"/>
    <property type="match status" value="1"/>
</dbReference>
<dbReference type="PANTHER" id="PTHR12110:SF41">
    <property type="entry name" value="INOSOSE DEHYDRATASE"/>
    <property type="match status" value="1"/>
</dbReference>
<dbReference type="EMBL" id="CP000852">
    <property type="protein sequence ID" value="ABW01278.1"/>
    <property type="molecule type" value="Genomic_DNA"/>
</dbReference>
<dbReference type="GeneID" id="5709751"/>
<dbReference type="Proteomes" id="UP000001137">
    <property type="component" value="Chromosome"/>
</dbReference>
<dbReference type="AlphaFoldDB" id="A8MBT5"/>
<name>A8MBT5_CALMQ</name>
<proteinExistence type="predicted"/>